<proteinExistence type="predicted"/>
<organism evidence="1 2">
    <name type="scientific">Metarhizium anisopliae (strain ARSEF 549)</name>
    <dbReference type="NCBI Taxonomy" id="3151832"/>
    <lineage>
        <taxon>Eukaryota</taxon>
        <taxon>Fungi</taxon>
        <taxon>Dikarya</taxon>
        <taxon>Ascomycota</taxon>
        <taxon>Pezizomycotina</taxon>
        <taxon>Sordariomycetes</taxon>
        <taxon>Hypocreomycetidae</taxon>
        <taxon>Hypocreales</taxon>
        <taxon>Clavicipitaceae</taxon>
        <taxon>Metarhizium</taxon>
    </lineage>
</organism>
<dbReference type="Proteomes" id="UP000031186">
    <property type="component" value="Unassembled WGS sequence"/>
</dbReference>
<name>A0A0B4EN37_METAF</name>
<protein>
    <submittedName>
        <fullName evidence="1">Uncharacterized protein</fullName>
    </submittedName>
</protein>
<feature type="non-terminal residue" evidence="1">
    <location>
        <position position="1"/>
    </location>
</feature>
<evidence type="ECO:0000313" key="2">
    <source>
        <dbReference type="Proteomes" id="UP000031186"/>
    </source>
</evidence>
<keyword evidence="2" id="KW-1185">Reference proteome</keyword>
<dbReference type="AlphaFoldDB" id="A0A0B4EN37"/>
<accession>A0A0B4EN37</accession>
<dbReference type="HOGENOM" id="CLU_2250714_0_0_1"/>
<evidence type="ECO:0000313" key="1">
    <source>
        <dbReference type="EMBL" id="KID59663.1"/>
    </source>
</evidence>
<dbReference type="VEuPathDB" id="FungiDB:MAN_10469"/>
<comment type="caution">
    <text evidence="1">The sequence shown here is derived from an EMBL/GenBank/DDBJ whole genome shotgun (WGS) entry which is preliminary data.</text>
</comment>
<gene>
    <name evidence="1" type="ORF">MAN_10469</name>
</gene>
<sequence length="104" mass="11257">MLGLNGIARDSPAHKLRWSRLVPGDGSAAADDCVRRVKAGSLCMYSPQARFGQPLSALGVSRYINLQRHWTSSINYWLDTITTQTTIFTLPPSTLATAALAAPL</sequence>
<reference evidence="1 2" key="1">
    <citation type="journal article" date="2014" name="Proc. Natl. Acad. Sci. U.S.A.">
        <title>Trajectory and genomic determinants of fungal-pathogen speciation and host adaptation.</title>
        <authorList>
            <person name="Hu X."/>
            <person name="Xiao G."/>
            <person name="Zheng P."/>
            <person name="Shang Y."/>
            <person name="Su Y."/>
            <person name="Zhang X."/>
            <person name="Liu X."/>
            <person name="Zhan S."/>
            <person name="St Leger R.J."/>
            <person name="Wang C."/>
        </authorList>
    </citation>
    <scope>NUCLEOTIDE SEQUENCE [LARGE SCALE GENOMIC DNA]</scope>
    <source>
        <strain evidence="1 2">ARSEF 549</strain>
    </source>
</reference>
<dbReference type="EMBL" id="AZNF01000025">
    <property type="protein sequence ID" value="KID59663.1"/>
    <property type="molecule type" value="Genomic_DNA"/>
</dbReference>